<evidence type="ECO:0000256" key="10">
    <source>
        <dbReference type="ARBA" id="ARBA00023157"/>
    </source>
</evidence>
<dbReference type="RefSeq" id="WP_330800189.1">
    <property type="nucleotide sequence ID" value="NZ_JAZEWV010000046.1"/>
</dbReference>
<dbReference type="InterPro" id="IPR003482">
    <property type="entry name" value="Whib"/>
</dbReference>
<keyword evidence="10" id="KW-1015">Disulfide bond</keyword>
<keyword evidence="4" id="KW-0004">4Fe-4S</keyword>
<accession>A0ABU7PKY8</accession>
<keyword evidence="5" id="KW-0479">Metal-binding</keyword>
<comment type="similarity">
    <text evidence="3">Belongs to the WhiB family.</text>
</comment>
<dbReference type="PANTHER" id="PTHR38839">
    <property type="entry name" value="TRANSCRIPTIONAL REGULATOR WHID-RELATED"/>
    <property type="match status" value="1"/>
</dbReference>
<dbReference type="Proteomes" id="UP001344658">
    <property type="component" value="Unassembled WGS sequence"/>
</dbReference>
<comment type="subcellular location">
    <subcellularLocation>
        <location evidence="2">Cytoplasm</location>
    </subcellularLocation>
</comment>
<keyword evidence="8" id="KW-0805">Transcription regulation</keyword>
<dbReference type="InterPro" id="IPR034768">
    <property type="entry name" value="4FE4S_WBL"/>
</dbReference>
<feature type="region of interest" description="Disordered" evidence="12">
    <location>
        <begin position="66"/>
        <end position="92"/>
    </location>
</feature>
<feature type="compositionally biased region" description="Basic and acidic residues" evidence="12">
    <location>
        <begin position="66"/>
        <end position="78"/>
    </location>
</feature>
<dbReference type="PROSITE" id="PS51674">
    <property type="entry name" value="4FE4S_WBL"/>
    <property type="match status" value="1"/>
</dbReference>
<keyword evidence="6" id="KW-0408">Iron</keyword>
<evidence type="ECO:0000256" key="4">
    <source>
        <dbReference type="ARBA" id="ARBA00022485"/>
    </source>
</evidence>
<evidence type="ECO:0000256" key="6">
    <source>
        <dbReference type="ARBA" id="ARBA00023004"/>
    </source>
</evidence>
<evidence type="ECO:0000256" key="9">
    <source>
        <dbReference type="ARBA" id="ARBA00023125"/>
    </source>
</evidence>
<keyword evidence="7" id="KW-0411">Iron-sulfur</keyword>
<dbReference type="EMBL" id="JAZEWV010000046">
    <property type="protein sequence ID" value="MEE4546489.1"/>
    <property type="molecule type" value="Genomic_DNA"/>
</dbReference>
<evidence type="ECO:0000256" key="11">
    <source>
        <dbReference type="ARBA" id="ARBA00023163"/>
    </source>
</evidence>
<keyword evidence="11" id="KW-0804">Transcription</keyword>
<protein>
    <submittedName>
        <fullName evidence="14">WhiB family transcriptional regulator</fullName>
    </submittedName>
</protein>
<gene>
    <name evidence="14" type="ORF">V2S66_31555</name>
</gene>
<feature type="domain" description="4Fe-4S Wbl-type" evidence="13">
    <location>
        <begin position="8"/>
        <end position="69"/>
    </location>
</feature>
<evidence type="ECO:0000256" key="2">
    <source>
        <dbReference type="ARBA" id="ARBA00004496"/>
    </source>
</evidence>
<evidence type="ECO:0000256" key="5">
    <source>
        <dbReference type="ARBA" id="ARBA00022723"/>
    </source>
</evidence>
<sequence length="191" mass="21111">MTTTGNALCTTEIRTHGDLWFSTNPAERDHAKLICRRCPLIAACRQAGLDLGDHARGVWGGLSSGDRRVLRTGEHAPDPDDEGDDSVRRRPRQACGTEAALRAHRLAKEACEMCETAHAVLIEADRWARLATLHGTDAGHRMHRVLRDAPCDDCRAAAIRQRAVNRARHREEARAAWERRGAALEASWAVA</sequence>
<dbReference type="Pfam" id="PF02467">
    <property type="entry name" value="Whib"/>
    <property type="match status" value="1"/>
</dbReference>
<evidence type="ECO:0000256" key="7">
    <source>
        <dbReference type="ARBA" id="ARBA00023014"/>
    </source>
</evidence>
<comment type="caution">
    <text evidence="14">The sequence shown here is derived from an EMBL/GenBank/DDBJ whole genome shotgun (WGS) entry which is preliminary data.</text>
</comment>
<keyword evidence="9" id="KW-0238">DNA-binding</keyword>
<evidence type="ECO:0000256" key="3">
    <source>
        <dbReference type="ARBA" id="ARBA00006597"/>
    </source>
</evidence>
<name>A0ABU7PKY8_9ACTN</name>
<reference evidence="14 15" key="1">
    <citation type="submission" date="2023-12" db="EMBL/GenBank/DDBJ databases">
        <title>Streptomyces sp. V4-01.</title>
        <authorList>
            <person name="Somphong A."/>
            <person name="Phongsopitanun W."/>
        </authorList>
    </citation>
    <scope>NUCLEOTIDE SEQUENCE [LARGE SCALE GENOMIC DNA]</scope>
    <source>
        <strain evidence="14 15">V4-01</strain>
    </source>
</reference>
<proteinExistence type="inferred from homology"/>
<evidence type="ECO:0000256" key="8">
    <source>
        <dbReference type="ARBA" id="ARBA00023015"/>
    </source>
</evidence>
<comment type="cofactor">
    <cofactor evidence="1">
        <name>[4Fe-4S] cluster</name>
        <dbReference type="ChEBI" id="CHEBI:49883"/>
    </cofactor>
</comment>
<organism evidence="14 15">
    <name type="scientific">Actinacidiphila polyblastidii</name>
    <dbReference type="NCBI Taxonomy" id="3110430"/>
    <lineage>
        <taxon>Bacteria</taxon>
        <taxon>Bacillati</taxon>
        <taxon>Actinomycetota</taxon>
        <taxon>Actinomycetes</taxon>
        <taxon>Kitasatosporales</taxon>
        <taxon>Streptomycetaceae</taxon>
        <taxon>Actinacidiphila</taxon>
    </lineage>
</organism>
<evidence type="ECO:0000259" key="13">
    <source>
        <dbReference type="PROSITE" id="PS51674"/>
    </source>
</evidence>
<evidence type="ECO:0000313" key="14">
    <source>
        <dbReference type="EMBL" id="MEE4546489.1"/>
    </source>
</evidence>
<keyword evidence="15" id="KW-1185">Reference proteome</keyword>
<evidence type="ECO:0000313" key="15">
    <source>
        <dbReference type="Proteomes" id="UP001344658"/>
    </source>
</evidence>
<evidence type="ECO:0000256" key="12">
    <source>
        <dbReference type="SAM" id="MobiDB-lite"/>
    </source>
</evidence>
<evidence type="ECO:0000256" key="1">
    <source>
        <dbReference type="ARBA" id="ARBA00001966"/>
    </source>
</evidence>